<dbReference type="SUPFAM" id="SSF55315">
    <property type="entry name" value="L30e-like"/>
    <property type="match status" value="1"/>
</dbReference>
<protein>
    <recommendedName>
        <fullName evidence="2">Ribosomal protein L7Ae/L30e/S12e/Gadd45 domain-containing protein</fullName>
    </recommendedName>
</protein>
<comment type="caution">
    <text evidence="1">The sequence shown here is derived from an EMBL/GenBank/DDBJ whole genome shotgun (WGS) entry which is preliminary data.</text>
</comment>
<name>A0A644VKN3_9ZZZZ</name>
<accession>A0A644VKN3</accession>
<gene>
    <name evidence="1" type="ORF">SDC9_37277</name>
</gene>
<organism evidence="1">
    <name type="scientific">bioreactor metagenome</name>
    <dbReference type="NCBI Taxonomy" id="1076179"/>
    <lineage>
        <taxon>unclassified sequences</taxon>
        <taxon>metagenomes</taxon>
        <taxon>ecological metagenomes</taxon>
    </lineage>
</organism>
<evidence type="ECO:0000313" key="1">
    <source>
        <dbReference type="EMBL" id="MPL91212.1"/>
    </source>
</evidence>
<sequence>MKKRKEALLSVFGMARRANILQIGQDIVKSSLARGEALLVLFAGEGESSFYRSLQNGRFAEKSTITVLPDISGSELSAAIGSGNVKVVALPLRSGFARSISQLLAEGGDVNE</sequence>
<proteinExistence type="predicted"/>
<dbReference type="EMBL" id="VSSQ01000323">
    <property type="protein sequence ID" value="MPL91212.1"/>
    <property type="molecule type" value="Genomic_DNA"/>
</dbReference>
<dbReference type="AlphaFoldDB" id="A0A644VKN3"/>
<dbReference type="InterPro" id="IPR029064">
    <property type="entry name" value="Ribosomal_eL30-like_sf"/>
</dbReference>
<dbReference type="Gene3D" id="3.30.1330.30">
    <property type="match status" value="1"/>
</dbReference>
<evidence type="ECO:0008006" key="2">
    <source>
        <dbReference type="Google" id="ProtNLM"/>
    </source>
</evidence>
<reference evidence="1" key="1">
    <citation type="submission" date="2019-08" db="EMBL/GenBank/DDBJ databases">
        <authorList>
            <person name="Kucharzyk K."/>
            <person name="Murdoch R.W."/>
            <person name="Higgins S."/>
            <person name="Loffler F."/>
        </authorList>
    </citation>
    <scope>NUCLEOTIDE SEQUENCE</scope>
</reference>